<keyword evidence="2" id="KW-0808">Transferase</keyword>
<evidence type="ECO:0000313" key="3">
    <source>
        <dbReference type="Proteomes" id="UP000254968"/>
    </source>
</evidence>
<dbReference type="InterPro" id="IPR002616">
    <property type="entry name" value="tRNA_ribo_trans-like"/>
</dbReference>
<dbReference type="GO" id="GO:0016757">
    <property type="term" value="F:glycosyltransferase activity"/>
    <property type="evidence" value="ECO:0007669"/>
    <property type="project" value="UniProtKB-KW"/>
</dbReference>
<dbReference type="Gene3D" id="3.20.20.105">
    <property type="entry name" value="Queuine tRNA-ribosyltransferase-like"/>
    <property type="match status" value="1"/>
</dbReference>
<keyword evidence="2" id="KW-0328">Glycosyltransferase</keyword>
<proteinExistence type="predicted"/>
<accession>A0A378I346</accession>
<dbReference type="InterPro" id="IPR036511">
    <property type="entry name" value="TGT-like_sf"/>
</dbReference>
<dbReference type="Proteomes" id="UP000254968">
    <property type="component" value="Unassembled WGS sequence"/>
</dbReference>
<dbReference type="RefSeq" id="WP_115303030.1">
    <property type="nucleotide sequence ID" value="NZ_CAAAHO010000002.1"/>
</dbReference>
<dbReference type="Pfam" id="PF01702">
    <property type="entry name" value="TGT"/>
    <property type="match status" value="1"/>
</dbReference>
<keyword evidence="3" id="KW-1185">Reference proteome</keyword>
<sequence length="282" mass="32351">MQQRQGTLVPVLTSQAGSCLTFANWQDASVTTIAYQLDALMIKPGVAFLKKLIQLRDYISWPGTIVLNAVLPPANSNGIYLIRSTYDGQLVQLSIQELASLIAELKPNKVLLPLDSLTFFNEFWQTLVTETDIELYFPQGEPSHLNLDHLNYYGIYKQQSFKDFFNDVQKLDKPMYLLGDFNLAQMQELLENKHTVETNRPALDGMMGLFYSREKDEQLTIIAQEMSMDYQTLDNSCQCKTCSAQLTRAYLHHLLGQTPLLAQRYLVQHNLYFCQNYIINQN</sequence>
<dbReference type="EC" id="2.4.2.29" evidence="2"/>
<dbReference type="EMBL" id="UGNV01000001">
    <property type="protein sequence ID" value="STX29352.1"/>
    <property type="molecule type" value="Genomic_DNA"/>
</dbReference>
<feature type="domain" description="tRNA-guanine(15) transglycosylase-like" evidence="1">
    <location>
        <begin position="215"/>
        <end position="278"/>
    </location>
</feature>
<dbReference type="SUPFAM" id="SSF51713">
    <property type="entry name" value="tRNA-guanine transglycosylase"/>
    <property type="match status" value="1"/>
</dbReference>
<name>A0A378I346_9GAMM</name>
<evidence type="ECO:0000259" key="1">
    <source>
        <dbReference type="Pfam" id="PF01702"/>
    </source>
</evidence>
<organism evidence="2 3">
    <name type="scientific">Legionella beliardensis</name>
    <dbReference type="NCBI Taxonomy" id="91822"/>
    <lineage>
        <taxon>Bacteria</taxon>
        <taxon>Pseudomonadati</taxon>
        <taxon>Pseudomonadota</taxon>
        <taxon>Gammaproteobacteria</taxon>
        <taxon>Legionellales</taxon>
        <taxon>Legionellaceae</taxon>
        <taxon>Legionella</taxon>
    </lineage>
</organism>
<evidence type="ECO:0000313" key="2">
    <source>
        <dbReference type="EMBL" id="STX29352.1"/>
    </source>
</evidence>
<dbReference type="AlphaFoldDB" id="A0A378I346"/>
<dbReference type="GO" id="GO:0006400">
    <property type="term" value="P:tRNA modification"/>
    <property type="evidence" value="ECO:0007669"/>
    <property type="project" value="InterPro"/>
</dbReference>
<protein>
    <submittedName>
        <fullName evidence="2">Queuine tRNA-ribosyltransferase</fullName>
        <ecNumber evidence="2">2.4.2.29</ecNumber>
    </submittedName>
</protein>
<dbReference type="OrthoDB" id="5647128at2"/>
<gene>
    <name evidence="2" type="ORF">NCTC13315_01892</name>
</gene>
<reference evidence="2 3" key="1">
    <citation type="submission" date="2018-06" db="EMBL/GenBank/DDBJ databases">
        <authorList>
            <consortium name="Pathogen Informatics"/>
            <person name="Doyle S."/>
        </authorList>
    </citation>
    <scope>NUCLEOTIDE SEQUENCE [LARGE SCALE GENOMIC DNA]</scope>
    <source>
        <strain evidence="2 3">NCTC13315</strain>
    </source>
</reference>